<dbReference type="GeneID" id="34458346"/>
<feature type="chain" id="PRO_5012815403" description="Transcription factor domain-containing protein" evidence="1">
    <location>
        <begin position="19"/>
        <end position="215"/>
    </location>
</feature>
<dbReference type="STRING" id="1160497.A0A1L9VWU8"/>
<gene>
    <name evidence="2" type="ORF">ASPGLDRAFT_1499208</name>
</gene>
<dbReference type="Proteomes" id="UP000184300">
    <property type="component" value="Unassembled WGS sequence"/>
</dbReference>
<keyword evidence="1" id="KW-0732">Signal</keyword>
<dbReference type="PANTHER" id="PTHR47784">
    <property type="entry name" value="STEROL UPTAKE CONTROL PROTEIN 2"/>
    <property type="match status" value="1"/>
</dbReference>
<feature type="signal peptide" evidence="1">
    <location>
        <begin position="1"/>
        <end position="18"/>
    </location>
</feature>
<evidence type="ECO:0000313" key="3">
    <source>
        <dbReference type="Proteomes" id="UP000184300"/>
    </source>
</evidence>
<dbReference type="OrthoDB" id="4937900at2759"/>
<accession>A0A1L9VWU8</accession>
<dbReference type="InterPro" id="IPR053157">
    <property type="entry name" value="Sterol_Uptake_Regulator"/>
</dbReference>
<proteinExistence type="predicted"/>
<dbReference type="VEuPathDB" id="FungiDB:ASPGLDRAFT_1499208"/>
<organism evidence="2 3">
    <name type="scientific">Aspergillus glaucus CBS 516.65</name>
    <dbReference type="NCBI Taxonomy" id="1160497"/>
    <lineage>
        <taxon>Eukaryota</taxon>
        <taxon>Fungi</taxon>
        <taxon>Dikarya</taxon>
        <taxon>Ascomycota</taxon>
        <taxon>Pezizomycotina</taxon>
        <taxon>Eurotiomycetes</taxon>
        <taxon>Eurotiomycetidae</taxon>
        <taxon>Eurotiales</taxon>
        <taxon>Aspergillaceae</taxon>
        <taxon>Aspergillus</taxon>
        <taxon>Aspergillus subgen. Aspergillus</taxon>
    </lineage>
</organism>
<dbReference type="AlphaFoldDB" id="A0A1L9VWU8"/>
<reference evidence="3" key="1">
    <citation type="journal article" date="2017" name="Genome Biol.">
        <title>Comparative genomics reveals high biological diversity and specific adaptations in the industrially and medically important fungal genus Aspergillus.</title>
        <authorList>
            <person name="de Vries R.P."/>
            <person name="Riley R."/>
            <person name="Wiebenga A."/>
            <person name="Aguilar-Osorio G."/>
            <person name="Amillis S."/>
            <person name="Uchima C.A."/>
            <person name="Anderluh G."/>
            <person name="Asadollahi M."/>
            <person name="Askin M."/>
            <person name="Barry K."/>
            <person name="Battaglia E."/>
            <person name="Bayram O."/>
            <person name="Benocci T."/>
            <person name="Braus-Stromeyer S.A."/>
            <person name="Caldana C."/>
            <person name="Canovas D."/>
            <person name="Cerqueira G.C."/>
            <person name="Chen F."/>
            <person name="Chen W."/>
            <person name="Choi C."/>
            <person name="Clum A."/>
            <person name="Dos Santos R.A."/>
            <person name="Damasio A.R."/>
            <person name="Diallinas G."/>
            <person name="Emri T."/>
            <person name="Fekete E."/>
            <person name="Flipphi M."/>
            <person name="Freyberg S."/>
            <person name="Gallo A."/>
            <person name="Gournas C."/>
            <person name="Habgood R."/>
            <person name="Hainaut M."/>
            <person name="Harispe M.L."/>
            <person name="Henrissat B."/>
            <person name="Hilden K.S."/>
            <person name="Hope R."/>
            <person name="Hossain A."/>
            <person name="Karabika E."/>
            <person name="Karaffa L."/>
            <person name="Karanyi Z."/>
            <person name="Krasevec N."/>
            <person name="Kuo A."/>
            <person name="Kusch H."/>
            <person name="LaButti K."/>
            <person name="Lagendijk E.L."/>
            <person name="Lapidus A."/>
            <person name="Levasseur A."/>
            <person name="Lindquist E."/>
            <person name="Lipzen A."/>
            <person name="Logrieco A.F."/>
            <person name="MacCabe A."/>
            <person name="Maekelae M.R."/>
            <person name="Malavazi I."/>
            <person name="Melin P."/>
            <person name="Meyer V."/>
            <person name="Mielnichuk N."/>
            <person name="Miskei M."/>
            <person name="Molnar A.P."/>
            <person name="Mule G."/>
            <person name="Ngan C.Y."/>
            <person name="Orejas M."/>
            <person name="Orosz E."/>
            <person name="Ouedraogo J.P."/>
            <person name="Overkamp K.M."/>
            <person name="Park H.-S."/>
            <person name="Perrone G."/>
            <person name="Piumi F."/>
            <person name="Punt P.J."/>
            <person name="Ram A.F."/>
            <person name="Ramon A."/>
            <person name="Rauscher S."/>
            <person name="Record E."/>
            <person name="Riano-Pachon D.M."/>
            <person name="Robert V."/>
            <person name="Roehrig J."/>
            <person name="Ruller R."/>
            <person name="Salamov A."/>
            <person name="Salih N.S."/>
            <person name="Samson R.A."/>
            <person name="Sandor E."/>
            <person name="Sanguinetti M."/>
            <person name="Schuetze T."/>
            <person name="Sepcic K."/>
            <person name="Shelest E."/>
            <person name="Sherlock G."/>
            <person name="Sophianopoulou V."/>
            <person name="Squina F.M."/>
            <person name="Sun H."/>
            <person name="Susca A."/>
            <person name="Todd R.B."/>
            <person name="Tsang A."/>
            <person name="Unkles S.E."/>
            <person name="van de Wiele N."/>
            <person name="van Rossen-Uffink D."/>
            <person name="Oliveira J.V."/>
            <person name="Vesth T.C."/>
            <person name="Visser J."/>
            <person name="Yu J.-H."/>
            <person name="Zhou M."/>
            <person name="Andersen M.R."/>
            <person name="Archer D.B."/>
            <person name="Baker S.E."/>
            <person name="Benoit I."/>
            <person name="Brakhage A.A."/>
            <person name="Braus G.H."/>
            <person name="Fischer R."/>
            <person name="Frisvad J.C."/>
            <person name="Goldman G.H."/>
            <person name="Houbraken J."/>
            <person name="Oakley B."/>
            <person name="Pocsi I."/>
            <person name="Scazzocchio C."/>
            <person name="Seiboth B."/>
            <person name="vanKuyk P.A."/>
            <person name="Wortman J."/>
            <person name="Dyer P.S."/>
            <person name="Grigoriev I.V."/>
        </authorList>
    </citation>
    <scope>NUCLEOTIDE SEQUENCE [LARGE SCALE GENOMIC DNA]</scope>
    <source>
        <strain evidence="3">CBS 516.65</strain>
    </source>
</reference>
<evidence type="ECO:0000256" key="1">
    <source>
        <dbReference type="SAM" id="SignalP"/>
    </source>
</evidence>
<dbReference type="EMBL" id="KV878889">
    <property type="protein sequence ID" value="OJJ88375.1"/>
    <property type="molecule type" value="Genomic_DNA"/>
</dbReference>
<protein>
    <recommendedName>
        <fullName evidence="4">Transcription factor domain-containing protein</fullName>
    </recommendedName>
</protein>
<dbReference type="GO" id="GO:0001228">
    <property type="term" value="F:DNA-binding transcription activator activity, RNA polymerase II-specific"/>
    <property type="evidence" value="ECO:0007669"/>
    <property type="project" value="TreeGrafter"/>
</dbReference>
<dbReference type="InterPro" id="IPR021858">
    <property type="entry name" value="Fun_TF"/>
</dbReference>
<dbReference type="PANTHER" id="PTHR47784:SF14">
    <property type="entry name" value="ZN(II)2CYS6 TRANSCRIPTION FACTOR (EUROFUNG)"/>
    <property type="match status" value="1"/>
</dbReference>
<keyword evidence="3" id="KW-1185">Reference proteome</keyword>
<name>A0A1L9VWU8_ASPGL</name>
<evidence type="ECO:0008006" key="4">
    <source>
        <dbReference type="Google" id="ProtNLM"/>
    </source>
</evidence>
<dbReference type="RefSeq" id="XP_022405051.1">
    <property type="nucleotide sequence ID" value="XM_022542085.1"/>
</dbReference>
<evidence type="ECO:0000313" key="2">
    <source>
        <dbReference type="EMBL" id="OJJ88375.1"/>
    </source>
</evidence>
<dbReference type="Pfam" id="PF11951">
    <property type="entry name" value="Fungal_trans_2"/>
    <property type="match status" value="1"/>
</dbReference>
<sequence length="215" mass="24062">MFLLDSVLSFSALHLAFLEVNDRHWWLQTALKYQNKASSAFHRSLTDIGPHDCEAAFQCSIFILLFAAAYQGVSRDSHILDPLSKILSQRKLVEGCALLRQSNSRFQGEGFRGRVERDPADGNTEALSKLREVINTSGGDHQETYQSSCQMLYECIGREPLDGPGINIIAWPVYVSGSLIHLLQKVDLVAHLLFLHHGVGLHLIRDKCFVRESGS</sequence>